<name>A0A9W6S8F5_9ACTN</name>
<sequence length="86" mass="9553">MFLLPQEMAGLANPADLCGDVERRWIQLPADGAAQGVRFTLLPKARDDVREELHNKKAVRRAAATRKLTSDESFEDGLFAPPDSLF</sequence>
<proteinExistence type="predicted"/>
<evidence type="ECO:0000313" key="2">
    <source>
        <dbReference type="EMBL" id="GLY87612.1"/>
    </source>
</evidence>
<evidence type="ECO:0000313" key="3">
    <source>
        <dbReference type="Proteomes" id="UP001165074"/>
    </source>
</evidence>
<organism evidence="2 3">
    <name type="scientific">Actinoallomurus iriomotensis</name>
    <dbReference type="NCBI Taxonomy" id="478107"/>
    <lineage>
        <taxon>Bacteria</taxon>
        <taxon>Bacillati</taxon>
        <taxon>Actinomycetota</taxon>
        <taxon>Actinomycetes</taxon>
        <taxon>Streptosporangiales</taxon>
        <taxon>Thermomonosporaceae</taxon>
        <taxon>Actinoallomurus</taxon>
    </lineage>
</organism>
<gene>
    <name evidence="2" type="ORF">Airi02_055410</name>
</gene>
<comment type="caution">
    <text evidence="2">The sequence shown here is derived from an EMBL/GenBank/DDBJ whole genome shotgun (WGS) entry which is preliminary data.</text>
</comment>
<dbReference type="RefSeq" id="WP_285576772.1">
    <property type="nucleotide sequence ID" value="NZ_BSTK01000008.1"/>
</dbReference>
<dbReference type="Proteomes" id="UP001165074">
    <property type="component" value="Unassembled WGS sequence"/>
</dbReference>
<evidence type="ECO:0000256" key="1">
    <source>
        <dbReference type="SAM" id="MobiDB-lite"/>
    </source>
</evidence>
<feature type="region of interest" description="Disordered" evidence="1">
    <location>
        <begin position="61"/>
        <end position="86"/>
    </location>
</feature>
<accession>A0A9W6S8F5</accession>
<keyword evidence="3" id="KW-1185">Reference proteome</keyword>
<dbReference type="EMBL" id="BSTK01000008">
    <property type="protein sequence ID" value="GLY87612.1"/>
    <property type="molecule type" value="Genomic_DNA"/>
</dbReference>
<protein>
    <submittedName>
        <fullName evidence="2">Uncharacterized protein</fullName>
    </submittedName>
</protein>
<reference evidence="2" key="1">
    <citation type="submission" date="2023-03" db="EMBL/GenBank/DDBJ databases">
        <title>Actinoallomurus iriomotensis NBRC 103684.</title>
        <authorList>
            <person name="Ichikawa N."/>
            <person name="Sato H."/>
            <person name="Tonouchi N."/>
        </authorList>
    </citation>
    <scope>NUCLEOTIDE SEQUENCE</scope>
    <source>
        <strain evidence="2">NBRC 103684</strain>
    </source>
</reference>
<dbReference type="AlphaFoldDB" id="A0A9W6S8F5"/>